<dbReference type="AlphaFoldDB" id="F8CHF3"/>
<dbReference type="Proteomes" id="UP000000488">
    <property type="component" value="Chromosome"/>
</dbReference>
<evidence type="ECO:0000313" key="2">
    <source>
        <dbReference type="Proteomes" id="UP000000488"/>
    </source>
</evidence>
<dbReference type="KEGG" id="mfu:LILAB_21855"/>
<evidence type="ECO:0000313" key="1">
    <source>
        <dbReference type="EMBL" id="AEI66271.1"/>
    </source>
</evidence>
<dbReference type="EMBL" id="CP002830">
    <property type="protein sequence ID" value="AEI66271.1"/>
    <property type="molecule type" value="Genomic_DNA"/>
</dbReference>
<reference evidence="1 2" key="1">
    <citation type="journal article" date="2011" name="J. Bacteriol.">
        <title>Genome sequence of the halotolerant marine bacterium Myxococcus fulvus HW-1.</title>
        <authorList>
            <person name="Li Z.F."/>
            <person name="Li X."/>
            <person name="Liu H."/>
            <person name="Liu X."/>
            <person name="Han K."/>
            <person name="Wu Z.H."/>
            <person name="Hu W."/>
            <person name="Li F.F."/>
            <person name="Li Y.Z."/>
        </authorList>
    </citation>
    <scope>NUCLEOTIDE SEQUENCE [LARGE SCALE GENOMIC DNA]</scope>
    <source>
        <strain evidence="2">ATCC BAA-855 / HW-1</strain>
    </source>
</reference>
<name>F8CHF3_MYXFH</name>
<protein>
    <submittedName>
        <fullName evidence="1">Uncharacterized protein</fullName>
    </submittedName>
</protein>
<gene>
    <name evidence="1" type="ordered locus">LILAB_21855</name>
</gene>
<sequence>MRGRVQQWRLTRRQQGRMPEALWKAAVSAAQRYGVSHVARALGVGHAGLKARTSAAPPPGRQAGAAARPDGFVEVSAAQLLGPGPAAHLVIEYVAREGGRLTLTVPASCQGFDVLALVAELRGP</sequence>
<dbReference type="STRING" id="483219.LILAB_21855"/>
<accession>F8CHF3</accession>
<dbReference type="HOGENOM" id="CLU_2207178_0_0_7"/>
<organism evidence="1 2">
    <name type="scientific">Myxococcus fulvus (strain ATCC BAA-855 / HW-1)</name>
    <dbReference type="NCBI Taxonomy" id="483219"/>
    <lineage>
        <taxon>Bacteria</taxon>
        <taxon>Pseudomonadati</taxon>
        <taxon>Myxococcota</taxon>
        <taxon>Myxococcia</taxon>
        <taxon>Myxococcales</taxon>
        <taxon>Cystobacterineae</taxon>
        <taxon>Myxococcaceae</taxon>
        <taxon>Myxococcus</taxon>
    </lineage>
</organism>
<proteinExistence type="predicted"/>